<feature type="region of interest" description="Disordered" evidence="1">
    <location>
        <begin position="1"/>
        <end position="30"/>
    </location>
</feature>
<proteinExistence type="predicted"/>
<reference evidence="2" key="1">
    <citation type="submission" date="2014-09" db="EMBL/GenBank/DDBJ databases">
        <authorList>
            <person name="Magalhaes I.L.F."/>
            <person name="Oliveira U."/>
            <person name="Santos F.R."/>
            <person name="Vidigal T.H.D.A."/>
            <person name="Brescovit A.D."/>
            <person name="Santos A.J."/>
        </authorList>
    </citation>
    <scope>NUCLEOTIDE SEQUENCE</scope>
    <source>
        <tissue evidence="2">Shoot tissue taken approximately 20 cm above the soil surface</tissue>
    </source>
</reference>
<evidence type="ECO:0000313" key="2">
    <source>
        <dbReference type="EMBL" id="JAE31098.1"/>
    </source>
</evidence>
<reference evidence="2" key="2">
    <citation type="journal article" date="2015" name="Data Brief">
        <title>Shoot transcriptome of the giant reed, Arundo donax.</title>
        <authorList>
            <person name="Barrero R.A."/>
            <person name="Guerrero F.D."/>
            <person name="Moolhuijzen P."/>
            <person name="Goolsby J.A."/>
            <person name="Tidwell J."/>
            <person name="Bellgard S.E."/>
            <person name="Bellgard M.I."/>
        </authorList>
    </citation>
    <scope>NUCLEOTIDE SEQUENCE</scope>
    <source>
        <tissue evidence="2">Shoot tissue taken approximately 20 cm above the soil surface</tissue>
    </source>
</reference>
<protein>
    <submittedName>
        <fullName evidence="2">Uncharacterized protein</fullName>
    </submittedName>
</protein>
<dbReference type="EMBL" id="GBRH01166798">
    <property type="protein sequence ID" value="JAE31098.1"/>
    <property type="molecule type" value="Transcribed_RNA"/>
</dbReference>
<dbReference type="AlphaFoldDB" id="A0A0A9HE07"/>
<accession>A0A0A9HE07</accession>
<sequence>MPGAAIAQGRSPASSPMGRSACCPKRATAT</sequence>
<organism evidence="2">
    <name type="scientific">Arundo donax</name>
    <name type="common">Giant reed</name>
    <name type="synonym">Donax arundinaceus</name>
    <dbReference type="NCBI Taxonomy" id="35708"/>
    <lineage>
        <taxon>Eukaryota</taxon>
        <taxon>Viridiplantae</taxon>
        <taxon>Streptophyta</taxon>
        <taxon>Embryophyta</taxon>
        <taxon>Tracheophyta</taxon>
        <taxon>Spermatophyta</taxon>
        <taxon>Magnoliopsida</taxon>
        <taxon>Liliopsida</taxon>
        <taxon>Poales</taxon>
        <taxon>Poaceae</taxon>
        <taxon>PACMAD clade</taxon>
        <taxon>Arundinoideae</taxon>
        <taxon>Arundineae</taxon>
        <taxon>Arundo</taxon>
    </lineage>
</organism>
<evidence type="ECO:0000256" key="1">
    <source>
        <dbReference type="SAM" id="MobiDB-lite"/>
    </source>
</evidence>
<name>A0A0A9HE07_ARUDO</name>